<accession>A0A541BMG1</accession>
<dbReference type="Pfam" id="PF00132">
    <property type="entry name" value="Hexapep"/>
    <property type="match status" value="1"/>
</dbReference>
<dbReference type="InterPro" id="IPR001451">
    <property type="entry name" value="Hexapep"/>
</dbReference>
<keyword evidence="3" id="KW-0012">Acyltransferase</keyword>
<dbReference type="PANTHER" id="PTHR23416:SF23">
    <property type="entry name" value="ACETYLTRANSFERASE C18B11.09C-RELATED"/>
    <property type="match status" value="1"/>
</dbReference>
<dbReference type="InterPro" id="IPR051159">
    <property type="entry name" value="Hexapeptide_acetyltransf"/>
</dbReference>
<dbReference type="Proteomes" id="UP000316256">
    <property type="component" value="Unassembled WGS sequence"/>
</dbReference>
<dbReference type="EMBL" id="VIGH01000003">
    <property type="protein sequence ID" value="TQF73507.1"/>
    <property type="molecule type" value="Genomic_DNA"/>
</dbReference>
<evidence type="ECO:0000256" key="1">
    <source>
        <dbReference type="ARBA" id="ARBA00007274"/>
    </source>
</evidence>
<dbReference type="OrthoDB" id="2643438at2"/>
<evidence type="ECO:0000256" key="2">
    <source>
        <dbReference type="ARBA" id="ARBA00022679"/>
    </source>
</evidence>
<dbReference type="Gene3D" id="2.160.10.10">
    <property type="entry name" value="Hexapeptide repeat proteins"/>
    <property type="match status" value="1"/>
</dbReference>
<evidence type="ECO:0000313" key="3">
    <source>
        <dbReference type="EMBL" id="TQF73507.1"/>
    </source>
</evidence>
<sequence length="173" mass="17782">MRLITIIQSSALVPVWLRILLLLAGGAKVWGAGIYSGCHFGGKDIRMGLGTFVNRGVLFDCTAPITLGRQVAVGHRAQFITSTHEIGPADGRGGRVYHRPIVVGDGCWIGAGATVLPGVTIGSGCIVGAGAVVTKDCEPNGVYAGNPARRIRDLPLDAPRAISGESAAATPGN</sequence>
<gene>
    <name evidence="3" type="ORF">FK531_08450</name>
</gene>
<dbReference type="AlphaFoldDB" id="A0A541BMG1"/>
<proteinExistence type="inferred from homology"/>
<name>A0A541BMG1_9NOCA</name>
<protein>
    <submittedName>
        <fullName evidence="3">Acyltransferase</fullName>
    </submittedName>
</protein>
<dbReference type="InterPro" id="IPR011004">
    <property type="entry name" value="Trimer_LpxA-like_sf"/>
</dbReference>
<comment type="caution">
    <text evidence="3">The sequence shown here is derived from an EMBL/GenBank/DDBJ whole genome shotgun (WGS) entry which is preliminary data.</text>
</comment>
<keyword evidence="2 3" id="KW-0808">Transferase</keyword>
<comment type="similarity">
    <text evidence="1">Belongs to the transferase hexapeptide repeat family.</text>
</comment>
<organism evidence="3 4">
    <name type="scientific">Rhodococcus spelaei</name>
    <dbReference type="NCBI Taxonomy" id="2546320"/>
    <lineage>
        <taxon>Bacteria</taxon>
        <taxon>Bacillati</taxon>
        <taxon>Actinomycetota</taxon>
        <taxon>Actinomycetes</taxon>
        <taxon>Mycobacteriales</taxon>
        <taxon>Nocardiaceae</taxon>
        <taxon>Rhodococcus</taxon>
    </lineage>
</organism>
<reference evidence="3 4" key="1">
    <citation type="submission" date="2019-06" db="EMBL/GenBank/DDBJ databases">
        <title>Rhodococcus spaelei sp. nov., isolated from a cave.</title>
        <authorList>
            <person name="Lee S.D."/>
        </authorList>
    </citation>
    <scope>NUCLEOTIDE SEQUENCE [LARGE SCALE GENOMIC DNA]</scope>
    <source>
        <strain evidence="3 4">C9-5</strain>
    </source>
</reference>
<dbReference type="RefSeq" id="WP_142097608.1">
    <property type="nucleotide sequence ID" value="NZ_VIGH01000003.1"/>
</dbReference>
<dbReference type="SUPFAM" id="SSF51161">
    <property type="entry name" value="Trimeric LpxA-like enzymes"/>
    <property type="match status" value="1"/>
</dbReference>
<evidence type="ECO:0000313" key="4">
    <source>
        <dbReference type="Proteomes" id="UP000316256"/>
    </source>
</evidence>
<dbReference type="GO" id="GO:0008374">
    <property type="term" value="F:O-acyltransferase activity"/>
    <property type="evidence" value="ECO:0007669"/>
    <property type="project" value="TreeGrafter"/>
</dbReference>
<dbReference type="PANTHER" id="PTHR23416">
    <property type="entry name" value="SIALIC ACID SYNTHASE-RELATED"/>
    <property type="match status" value="1"/>
</dbReference>
<keyword evidence="4" id="KW-1185">Reference proteome</keyword>